<evidence type="ECO:0008006" key="3">
    <source>
        <dbReference type="Google" id="ProtNLM"/>
    </source>
</evidence>
<reference evidence="1 2" key="1">
    <citation type="journal article" date="2023" name="G3 (Bethesda)">
        <title>A haplotype-resolved chromosome-scale genome for Quercus rubra L. provides insights into the genetics of adaptive traits for red oak species.</title>
        <authorList>
            <person name="Kapoor B."/>
            <person name="Jenkins J."/>
            <person name="Schmutz J."/>
            <person name="Zhebentyayeva T."/>
            <person name="Kuelheim C."/>
            <person name="Coggeshall M."/>
            <person name="Heim C."/>
            <person name="Lasky J.R."/>
            <person name="Leites L."/>
            <person name="Islam-Faridi N."/>
            <person name="Romero-Severson J."/>
            <person name="DeLeo V.L."/>
            <person name="Lucas S.M."/>
            <person name="Lazic D."/>
            <person name="Gailing O."/>
            <person name="Carlson J."/>
            <person name="Staton M."/>
        </authorList>
    </citation>
    <scope>NUCLEOTIDE SEQUENCE [LARGE SCALE GENOMIC DNA]</scope>
    <source>
        <strain evidence="1">Pseudo-F2</strain>
    </source>
</reference>
<dbReference type="EMBL" id="JAXUIC010000008">
    <property type="protein sequence ID" value="KAK4576957.1"/>
    <property type="molecule type" value="Genomic_DNA"/>
</dbReference>
<evidence type="ECO:0000313" key="2">
    <source>
        <dbReference type="Proteomes" id="UP001324115"/>
    </source>
</evidence>
<evidence type="ECO:0000313" key="1">
    <source>
        <dbReference type="EMBL" id="KAK4576957.1"/>
    </source>
</evidence>
<gene>
    <name evidence="1" type="ORF">RGQ29_027472</name>
</gene>
<name>A0AAN7EP91_QUERU</name>
<dbReference type="Proteomes" id="UP001324115">
    <property type="component" value="Unassembled WGS sequence"/>
</dbReference>
<accession>A0AAN7EP91</accession>
<sequence>MQISCICPICGKETENLIHALISCDYAFLVWSLWQDCLIEALLNAKDFTGLVHQISLYSAAKDLEFFFAISWFIWYNRNKLVHDENGLPPLQIWEMAKNIVEDFQEAILVDFPPKQPIQRG</sequence>
<dbReference type="AlphaFoldDB" id="A0AAN7EP91"/>
<organism evidence="1 2">
    <name type="scientific">Quercus rubra</name>
    <name type="common">Northern red oak</name>
    <name type="synonym">Quercus borealis</name>
    <dbReference type="NCBI Taxonomy" id="3512"/>
    <lineage>
        <taxon>Eukaryota</taxon>
        <taxon>Viridiplantae</taxon>
        <taxon>Streptophyta</taxon>
        <taxon>Embryophyta</taxon>
        <taxon>Tracheophyta</taxon>
        <taxon>Spermatophyta</taxon>
        <taxon>Magnoliopsida</taxon>
        <taxon>eudicotyledons</taxon>
        <taxon>Gunneridae</taxon>
        <taxon>Pentapetalae</taxon>
        <taxon>rosids</taxon>
        <taxon>fabids</taxon>
        <taxon>Fagales</taxon>
        <taxon>Fagaceae</taxon>
        <taxon>Quercus</taxon>
    </lineage>
</organism>
<keyword evidence="2" id="KW-1185">Reference proteome</keyword>
<proteinExistence type="predicted"/>
<protein>
    <recommendedName>
        <fullName evidence="3">Reverse transcriptase zinc-binding domain-containing protein</fullName>
    </recommendedName>
</protein>
<comment type="caution">
    <text evidence="1">The sequence shown here is derived from an EMBL/GenBank/DDBJ whole genome shotgun (WGS) entry which is preliminary data.</text>
</comment>